<name>A0AAD9UZZ8_ACRCE</name>
<dbReference type="AlphaFoldDB" id="A0AAD9UZZ8"/>
<organism evidence="1 2">
    <name type="scientific">Acropora cervicornis</name>
    <name type="common">Staghorn coral</name>
    <dbReference type="NCBI Taxonomy" id="6130"/>
    <lineage>
        <taxon>Eukaryota</taxon>
        <taxon>Metazoa</taxon>
        <taxon>Cnidaria</taxon>
        <taxon>Anthozoa</taxon>
        <taxon>Hexacorallia</taxon>
        <taxon>Scleractinia</taxon>
        <taxon>Astrocoeniina</taxon>
        <taxon>Acroporidae</taxon>
        <taxon>Acropora</taxon>
    </lineage>
</organism>
<reference evidence="1" key="1">
    <citation type="journal article" date="2023" name="G3 (Bethesda)">
        <title>Whole genome assembly and annotation of the endangered Caribbean coral Acropora cervicornis.</title>
        <authorList>
            <person name="Selwyn J.D."/>
            <person name="Vollmer S.V."/>
        </authorList>
    </citation>
    <scope>NUCLEOTIDE SEQUENCE</scope>
    <source>
        <strain evidence="1">K2</strain>
    </source>
</reference>
<protein>
    <submittedName>
        <fullName evidence="1">Uncharacterized protein</fullName>
    </submittedName>
</protein>
<proteinExistence type="predicted"/>
<comment type="caution">
    <text evidence="1">The sequence shown here is derived from an EMBL/GenBank/DDBJ whole genome shotgun (WGS) entry which is preliminary data.</text>
</comment>
<accession>A0AAD9UZZ8</accession>
<keyword evidence="2" id="KW-1185">Reference proteome</keyword>
<dbReference type="EMBL" id="JARQWQ010000057">
    <property type="protein sequence ID" value="KAK2556234.1"/>
    <property type="molecule type" value="Genomic_DNA"/>
</dbReference>
<evidence type="ECO:0000313" key="1">
    <source>
        <dbReference type="EMBL" id="KAK2556234.1"/>
    </source>
</evidence>
<gene>
    <name evidence="1" type="ORF">P5673_021854</name>
</gene>
<dbReference type="Proteomes" id="UP001249851">
    <property type="component" value="Unassembled WGS sequence"/>
</dbReference>
<sequence length="152" mass="17097">MDVIEAVISPNDTEGRNARLDALAFSGLRFRNACSLMNRVTDINQKGIDDLQKSCQEYFICSSLFSTSVTLRMWTVGLCAPYHSRSLFSAFQAPTKHSVYCFVEREKMDDILMELNLEMLAAVFQGEIIVPSRVQSMSNEKIERLGVTTIGD</sequence>
<evidence type="ECO:0000313" key="2">
    <source>
        <dbReference type="Proteomes" id="UP001249851"/>
    </source>
</evidence>
<reference evidence="1" key="2">
    <citation type="journal article" date="2023" name="Science">
        <title>Genomic signatures of disease resistance in endangered staghorn corals.</title>
        <authorList>
            <person name="Vollmer S.V."/>
            <person name="Selwyn J.D."/>
            <person name="Despard B.A."/>
            <person name="Roesel C.L."/>
        </authorList>
    </citation>
    <scope>NUCLEOTIDE SEQUENCE</scope>
    <source>
        <strain evidence="1">K2</strain>
    </source>
</reference>